<dbReference type="Proteomes" id="UP000758603">
    <property type="component" value="Unassembled WGS sequence"/>
</dbReference>
<organism evidence="2 3">
    <name type="scientific">Truncatella angustata</name>
    <dbReference type="NCBI Taxonomy" id="152316"/>
    <lineage>
        <taxon>Eukaryota</taxon>
        <taxon>Fungi</taxon>
        <taxon>Dikarya</taxon>
        <taxon>Ascomycota</taxon>
        <taxon>Pezizomycotina</taxon>
        <taxon>Sordariomycetes</taxon>
        <taxon>Xylariomycetidae</taxon>
        <taxon>Amphisphaeriales</taxon>
        <taxon>Sporocadaceae</taxon>
        <taxon>Truncatella</taxon>
    </lineage>
</organism>
<reference evidence="2" key="1">
    <citation type="journal article" date="2021" name="Nat. Commun.">
        <title>Genetic determinants of endophytism in the Arabidopsis root mycobiome.</title>
        <authorList>
            <person name="Mesny F."/>
            <person name="Miyauchi S."/>
            <person name="Thiergart T."/>
            <person name="Pickel B."/>
            <person name="Atanasova L."/>
            <person name="Karlsson M."/>
            <person name="Huettel B."/>
            <person name="Barry K.W."/>
            <person name="Haridas S."/>
            <person name="Chen C."/>
            <person name="Bauer D."/>
            <person name="Andreopoulos W."/>
            <person name="Pangilinan J."/>
            <person name="LaButti K."/>
            <person name="Riley R."/>
            <person name="Lipzen A."/>
            <person name="Clum A."/>
            <person name="Drula E."/>
            <person name="Henrissat B."/>
            <person name="Kohler A."/>
            <person name="Grigoriev I.V."/>
            <person name="Martin F.M."/>
            <person name="Hacquard S."/>
        </authorList>
    </citation>
    <scope>NUCLEOTIDE SEQUENCE</scope>
    <source>
        <strain evidence="2">MPI-SDFR-AT-0073</strain>
    </source>
</reference>
<evidence type="ECO:0000313" key="2">
    <source>
        <dbReference type="EMBL" id="KAH6651469.1"/>
    </source>
</evidence>
<feature type="region of interest" description="Disordered" evidence="1">
    <location>
        <begin position="51"/>
        <end position="165"/>
    </location>
</feature>
<dbReference type="EMBL" id="JAGPXC010000006">
    <property type="protein sequence ID" value="KAH6651469.1"/>
    <property type="molecule type" value="Genomic_DNA"/>
</dbReference>
<comment type="caution">
    <text evidence="2">The sequence shown here is derived from an EMBL/GenBank/DDBJ whole genome shotgun (WGS) entry which is preliminary data.</text>
</comment>
<name>A0A9P8UG38_9PEZI</name>
<accession>A0A9P8UG38</accession>
<evidence type="ECO:0000313" key="3">
    <source>
        <dbReference type="Proteomes" id="UP000758603"/>
    </source>
</evidence>
<proteinExistence type="predicted"/>
<keyword evidence="3" id="KW-1185">Reference proteome</keyword>
<protein>
    <submittedName>
        <fullName evidence="2">Uncharacterized protein</fullName>
    </submittedName>
</protein>
<evidence type="ECO:0000256" key="1">
    <source>
        <dbReference type="SAM" id="MobiDB-lite"/>
    </source>
</evidence>
<dbReference type="GeneID" id="70136485"/>
<dbReference type="AlphaFoldDB" id="A0A9P8UG38"/>
<feature type="compositionally biased region" description="Basic and acidic residues" evidence="1">
    <location>
        <begin position="95"/>
        <end position="106"/>
    </location>
</feature>
<feature type="compositionally biased region" description="Basic and acidic residues" evidence="1">
    <location>
        <begin position="77"/>
        <end position="87"/>
    </location>
</feature>
<sequence length="165" mass="17520">MLLATLKNIILSSFTKAKETLVVAEEKALNSLPEPYIPSIEDIAAVPEKLHEKAAKALNGPDANPSQRGDTASPKAEQSDKPVEKGSKPSSSASESKENEHGEGPGKKGAAGGKETLREKAMKKLDGRDANPSQLGDPTSVKAETVNKVPRPEDEGARKKRDSKI</sequence>
<dbReference type="OrthoDB" id="5234213at2759"/>
<feature type="compositionally biased region" description="Basic and acidic residues" evidence="1">
    <location>
        <begin position="115"/>
        <end position="129"/>
    </location>
</feature>
<dbReference type="RefSeq" id="XP_045955747.1">
    <property type="nucleotide sequence ID" value="XM_046107594.1"/>
</dbReference>
<gene>
    <name evidence="2" type="ORF">BKA67DRAFT_660281</name>
</gene>